<comment type="similarity">
    <text evidence="1">Belongs to the peptidase C40 family.</text>
</comment>
<dbReference type="SUPFAM" id="SSF54001">
    <property type="entry name" value="Cysteine proteinases"/>
    <property type="match status" value="1"/>
</dbReference>
<proteinExistence type="inferred from homology"/>
<name>A0ABX0ZTX0_9ACTN</name>
<dbReference type="PANTHER" id="PTHR47359">
    <property type="entry name" value="PEPTIDOGLYCAN DL-ENDOPEPTIDASE CWLO"/>
    <property type="match status" value="1"/>
</dbReference>
<reference evidence="7 8" key="1">
    <citation type="submission" date="2020-03" db="EMBL/GenBank/DDBJ databases">
        <title>WGS of actinomycetes isolated from Thailand.</title>
        <authorList>
            <person name="Thawai C."/>
        </authorList>
    </citation>
    <scope>NUCLEOTIDE SEQUENCE [LARGE SCALE GENOMIC DNA]</scope>
    <source>
        <strain evidence="7 8">PRB2-1</strain>
    </source>
</reference>
<protein>
    <submittedName>
        <fullName evidence="7">C40 family peptidase</fullName>
    </submittedName>
</protein>
<comment type="caution">
    <text evidence="7">The sequence shown here is derived from an EMBL/GenBank/DDBJ whole genome shotgun (WGS) entry which is preliminary data.</text>
</comment>
<dbReference type="Proteomes" id="UP000734511">
    <property type="component" value="Unassembled WGS sequence"/>
</dbReference>
<dbReference type="InterPro" id="IPR038765">
    <property type="entry name" value="Papain-like_cys_pep_sf"/>
</dbReference>
<dbReference type="InterPro" id="IPR051794">
    <property type="entry name" value="PG_Endopeptidase_C40"/>
</dbReference>
<evidence type="ECO:0000256" key="4">
    <source>
        <dbReference type="ARBA" id="ARBA00022807"/>
    </source>
</evidence>
<evidence type="ECO:0000313" key="7">
    <source>
        <dbReference type="EMBL" id="NJP46412.1"/>
    </source>
</evidence>
<organism evidence="7 8">
    <name type="scientific">Actinacidiphila epipremni</name>
    <dbReference type="NCBI Taxonomy" id="2053013"/>
    <lineage>
        <taxon>Bacteria</taxon>
        <taxon>Bacillati</taxon>
        <taxon>Actinomycetota</taxon>
        <taxon>Actinomycetes</taxon>
        <taxon>Kitasatosporales</taxon>
        <taxon>Streptomycetaceae</taxon>
        <taxon>Actinacidiphila</taxon>
    </lineage>
</organism>
<gene>
    <name evidence="7" type="ORF">HCN08_23815</name>
</gene>
<feature type="chain" id="PRO_5046403574" evidence="5">
    <location>
        <begin position="41"/>
        <end position="159"/>
    </location>
</feature>
<evidence type="ECO:0000256" key="2">
    <source>
        <dbReference type="ARBA" id="ARBA00022670"/>
    </source>
</evidence>
<feature type="signal peptide" evidence="5">
    <location>
        <begin position="1"/>
        <end position="40"/>
    </location>
</feature>
<dbReference type="PANTHER" id="PTHR47359:SF3">
    <property type="entry name" value="NLP_P60 DOMAIN-CONTAINING PROTEIN-RELATED"/>
    <property type="match status" value="1"/>
</dbReference>
<feature type="domain" description="NlpC/P60" evidence="6">
    <location>
        <begin position="41"/>
        <end position="159"/>
    </location>
</feature>
<keyword evidence="8" id="KW-1185">Reference proteome</keyword>
<evidence type="ECO:0000256" key="5">
    <source>
        <dbReference type="SAM" id="SignalP"/>
    </source>
</evidence>
<dbReference type="Pfam" id="PF00877">
    <property type="entry name" value="NLPC_P60"/>
    <property type="match status" value="1"/>
</dbReference>
<keyword evidence="3" id="KW-0378">Hydrolase</keyword>
<keyword evidence="5" id="KW-0732">Signal</keyword>
<dbReference type="InterPro" id="IPR000064">
    <property type="entry name" value="NLP_P60_dom"/>
</dbReference>
<evidence type="ECO:0000256" key="3">
    <source>
        <dbReference type="ARBA" id="ARBA00022801"/>
    </source>
</evidence>
<sequence>MTAPVALSARLSRLGAASVLTAAAVAVPSLLPGAAQQAEAATLAAKALGVAASKKGSPYQWGATGPNRFDCSGLTLYSFKQAGRKLPRTAAAQYGSTRHVSAATRRVGDLVFFHSGSSASSVYHVGIYAGGGKIWHAPKTGARVRLERIWTRSVWYGRV</sequence>
<evidence type="ECO:0000259" key="6">
    <source>
        <dbReference type="PROSITE" id="PS51935"/>
    </source>
</evidence>
<dbReference type="RefSeq" id="WP_167985268.1">
    <property type="nucleotide sequence ID" value="NZ_JAATEJ010000021.1"/>
</dbReference>
<keyword evidence="4" id="KW-0788">Thiol protease</keyword>
<accession>A0ABX0ZTX0</accession>
<evidence type="ECO:0000313" key="8">
    <source>
        <dbReference type="Proteomes" id="UP000734511"/>
    </source>
</evidence>
<dbReference type="PROSITE" id="PS51935">
    <property type="entry name" value="NLPC_P60"/>
    <property type="match status" value="1"/>
</dbReference>
<evidence type="ECO:0000256" key="1">
    <source>
        <dbReference type="ARBA" id="ARBA00007074"/>
    </source>
</evidence>
<keyword evidence="2" id="KW-0645">Protease</keyword>
<dbReference type="Gene3D" id="3.90.1720.10">
    <property type="entry name" value="endopeptidase domain like (from Nostoc punctiforme)"/>
    <property type="match status" value="1"/>
</dbReference>
<dbReference type="EMBL" id="JAATEJ010000021">
    <property type="protein sequence ID" value="NJP46412.1"/>
    <property type="molecule type" value="Genomic_DNA"/>
</dbReference>